<feature type="region of interest" description="Disordered" evidence="1">
    <location>
        <begin position="47"/>
        <end position="90"/>
    </location>
</feature>
<feature type="compositionally biased region" description="Gly residues" evidence="1">
    <location>
        <begin position="63"/>
        <end position="81"/>
    </location>
</feature>
<reference evidence="2 3" key="1">
    <citation type="submission" date="2023-07" db="EMBL/GenBank/DDBJ databases">
        <title>Sequencing the genomes of 1000 actinobacteria strains.</title>
        <authorList>
            <person name="Klenk H.-P."/>
        </authorList>
    </citation>
    <scope>NUCLEOTIDE SEQUENCE [LARGE SCALE GENOMIC DNA]</scope>
    <source>
        <strain evidence="2 3">DSM 44388</strain>
    </source>
</reference>
<dbReference type="RefSeq" id="WP_307247120.1">
    <property type="nucleotide sequence ID" value="NZ_JAUSQZ010000001.1"/>
</dbReference>
<keyword evidence="3" id="KW-1185">Reference proteome</keyword>
<comment type="caution">
    <text evidence="2">The sequence shown here is derived from an EMBL/GenBank/DDBJ whole genome shotgun (WGS) entry which is preliminary data.</text>
</comment>
<gene>
    <name evidence="2" type="ORF">J2S57_004924</name>
</gene>
<evidence type="ECO:0000256" key="1">
    <source>
        <dbReference type="SAM" id="MobiDB-lite"/>
    </source>
</evidence>
<dbReference type="EMBL" id="JAUSQZ010000001">
    <property type="protein sequence ID" value="MDP9829175.1"/>
    <property type="molecule type" value="Genomic_DNA"/>
</dbReference>
<feature type="compositionally biased region" description="Low complexity" evidence="1">
    <location>
        <begin position="113"/>
        <end position="127"/>
    </location>
</feature>
<dbReference type="Proteomes" id="UP001235712">
    <property type="component" value="Unassembled WGS sequence"/>
</dbReference>
<name>A0ABT9PAV7_9ACTN</name>
<organism evidence="2 3">
    <name type="scientific">Kineosporia succinea</name>
    <dbReference type="NCBI Taxonomy" id="84632"/>
    <lineage>
        <taxon>Bacteria</taxon>
        <taxon>Bacillati</taxon>
        <taxon>Actinomycetota</taxon>
        <taxon>Actinomycetes</taxon>
        <taxon>Kineosporiales</taxon>
        <taxon>Kineosporiaceae</taxon>
        <taxon>Kineosporia</taxon>
    </lineage>
</organism>
<protein>
    <recommendedName>
        <fullName evidence="4">CBM6 domain-containing protein</fullName>
    </recommendedName>
</protein>
<evidence type="ECO:0008006" key="4">
    <source>
        <dbReference type="Google" id="ProtNLM"/>
    </source>
</evidence>
<sequence length="272" mass="26938">MKSPVSKTFTALPTSWLWPGGPPVWQISLLGGAVALTSVAVPALPTVLPDKPAPAQTQSQARTGGGAEIGGSVGGGDGGTGQVPSTDPAAVPTVTAVRPSAAPIETPSEQPRASEAAPSAGPSAEPGVTPAPSPDGPVATSPTPEAPQDDSVTIAASDPANGRFLVSSADCPTCASGSRIIGIGLLATLTVPVTVDAAGSRALSIAYESTTERTLYVSVNGGPSQKLTVAASGGWQTPAWTGTTIELRAGENEIKFHNPLGLAPDVDQISLG</sequence>
<dbReference type="CDD" id="cd04081">
    <property type="entry name" value="CBM35_galactosidase-like"/>
    <property type="match status" value="1"/>
</dbReference>
<proteinExistence type="predicted"/>
<dbReference type="SUPFAM" id="SSF49785">
    <property type="entry name" value="Galactose-binding domain-like"/>
    <property type="match status" value="1"/>
</dbReference>
<dbReference type="Gene3D" id="2.60.120.260">
    <property type="entry name" value="Galactose-binding domain-like"/>
    <property type="match status" value="1"/>
</dbReference>
<dbReference type="InterPro" id="IPR008979">
    <property type="entry name" value="Galactose-bd-like_sf"/>
</dbReference>
<evidence type="ECO:0000313" key="3">
    <source>
        <dbReference type="Proteomes" id="UP001235712"/>
    </source>
</evidence>
<feature type="region of interest" description="Disordered" evidence="1">
    <location>
        <begin position="102"/>
        <end position="152"/>
    </location>
</feature>
<evidence type="ECO:0000313" key="2">
    <source>
        <dbReference type="EMBL" id="MDP9829175.1"/>
    </source>
</evidence>
<accession>A0ABT9PAV7</accession>